<dbReference type="SUPFAM" id="SSF55021">
    <property type="entry name" value="ACT-like"/>
    <property type="match status" value="1"/>
</dbReference>
<gene>
    <name evidence="7" type="ORF">D8Y22_19530</name>
</gene>
<dbReference type="Gene3D" id="3.30.70.260">
    <property type="match status" value="1"/>
</dbReference>
<comment type="caution">
    <text evidence="7">The sequence shown here is derived from an EMBL/GenBank/DDBJ whole genome shotgun (WGS) entry which is preliminary data.</text>
</comment>
<dbReference type="InterPro" id="IPR036052">
    <property type="entry name" value="TrpB-like_PALP_sf"/>
</dbReference>
<dbReference type="Proteomes" id="UP000318864">
    <property type="component" value="Unassembled WGS sequence"/>
</dbReference>
<dbReference type="AlphaFoldDB" id="A0A4S3TGV8"/>
<organism evidence="7 8">
    <name type="scientific">Salinadaptatus halalkaliphilus</name>
    <dbReference type="NCBI Taxonomy" id="2419781"/>
    <lineage>
        <taxon>Archaea</taxon>
        <taxon>Methanobacteriati</taxon>
        <taxon>Methanobacteriota</taxon>
        <taxon>Stenosarchaea group</taxon>
        <taxon>Halobacteria</taxon>
        <taxon>Halobacteriales</taxon>
        <taxon>Natrialbaceae</taxon>
        <taxon>Salinadaptatus</taxon>
    </lineage>
</organism>
<dbReference type="NCBIfam" id="TIGR01127">
    <property type="entry name" value="ilvA_1Cterm"/>
    <property type="match status" value="1"/>
</dbReference>
<dbReference type="PANTHER" id="PTHR48078">
    <property type="entry name" value="THREONINE DEHYDRATASE, MITOCHONDRIAL-RELATED"/>
    <property type="match status" value="1"/>
</dbReference>
<proteinExistence type="inferred from homology"/>
<dbReference type="GO" id="GO:0006565">
    <property type="term" value="P:L-serine catabolic process"/>
    <property type="evidence" value="ECO:0007669"/>
    <property type="project" value="TreeGrafter"/>
</dbReference>
<dbReference type="Gene3D" id="3.40.50.1100">
    <property type="match status" value="2"/>
</dbReference>
<feature type="domain" description="ACT" evidence="6">
    <location>
        <begin position="330"/>
        <end position="406"/>
    </location>
</feature>
<dbReference type="RefSeq" id="WP_141466320.1">
    <property type="nucleotide sequence ID" value="NZ_RBZW01000070.1"/>
</dbReference>
<dbReference type="GO" id="GO:0009097">
    <property type="term" value="P:isoleucine biosynthetic process"/>
    <property type="evidence" value="ECO:0007669"/>
    <property type="project" value="TreeGrafter"/>
</dbReference>
<evidence type="ECO:0000259" key="6">
    <source>
        <dbReference type="PROSITE" id="PS51671"/>
    </source>
</evidence>
<dbReference type="Pfam" id="PF00291">
    <property type="entry name" value="PALP"/>
    <property type="match status" value="1"/>
</dbReference>
<dbReference type="GO" id="GO:0004794">
    <property type="term" value="F:threonine deaminase activity"/>
    <property type="evidence" value="ECO:0007669"/>
    <property type="project" value="UniProtKB-EC"/>
</dbReference>
<accession>A0A4S3TGV8</accession>
<name>A0A4S3TGV8_9EURY</name>
<dbReference type="InterPro" id="IPR002912">
    <property type="entry name" value="ACT_dom"/>
</dbReference>
<comment type="cofactor">
    <cofactor evidence="1">
        <name>pyridoxal 5'-phosphate</name>
        <dbReference type="ChEBI" id="CHEBI:597326"/>
    </cofactor>
</comment>
<dbReference type="Pfam" id="PF01842">
    <property type="entry name" value="ACT"/>
    <property type="match status" value="1"/>
</dbReference>
<evidence type="ECO:0000256" key="2">
    <source>
        <dbReference type="ARBA" id="ARBA00010869"/>
    </source>
</evidence>
<comment type="similarity">
    <text evidence="2">Belongs to the serine/threonine dehydratase family.</text>
</comment>
<dbReference type="InterPro" id="IPR045865">
    <property type="entry name" value="ACT-like_dom_sf"/>
</dbReference>
<dbReference type="GO" id="GO:0003941">
    <property type="term" value="F:L-serine ammonia-lyase activity"/>
    <property type="evidence" value="ECO:0007669"/>
    <property type="project" value="TreeGrafter"/>
</dbReference>
<sequence length="412" mass="43758">MNVTITDIRQAQRRCDDEAVVRQTPIETSRTLDDAVGATVRLKMEHLQRTGSFKTRGAYNKLAKLTGSSATATGVVAASAGNHAQGVALAATKAGFDSTIVMPRNAPQAKIDATADYGADVTLHGKTFREAMDHAKTLVDDESVFVHAYDDPEIVAGQGTIGLEILSQVPDVDTVIVPIGGGGLIAGIATVIDELAPETRLVGVQADGAATVPQSLQKGEPQSVESVQTIADGIATGGIAPLTYDIIRDRVDDVLTVSDTAIAENVLFLLERTKQMIEGAGATTIAALRSDQLDIEGDTVVPVLSGGNLSMTDLQTVLTHGLSHRDQLVRLRVHIRDQPGEMSRISAIIAEHGANIFDVSHERAATELGVGNAYLQFRIETSGVDQTERIIDSIRDRGYDVSYRSQCPSVEA</sequence>
<dbReference type="EMBL" id="RBZW01000070">
    <property type="protein sequence ID" value="THE63179.1"/>
    <property type="molecule type" value="Genomic_DNA"/>
</dbReference>
<dbReference type="FunFam" id="3.40.50.1100:FF:000007">
    <property type="entry name" value="L-threonine dehydratase catabolic TdcB"/>
    <property type="match status" value="1"/>
</dbReference>
<dbReference type="SUPFAM" id="SSF53686">
    <property type="entry name" value="Tryptophan synthase beta subunit-like PLP-dependent enzymes"/>
    <property type="match status" value="1"/>
</dbReference>
<keyword evidence="5 7" id="KW-0456">Lyase</keyword>
<dbReference type="InterPro" id="IPR001926">
    <property type="entry name" value="TrpB-like_PALP"/>
</dbReference>
<reference evidence="7 8" key="1">
    <citation type="submission" date="2018-10" db="EMBL/GenBank/DDBJ databases">
        <title>Natronolimnobius sp. XQ-INN 246 isolated from Inner Mongolia Autonomous Region of China.</title>
        <authorList>
            <person name="Xue Q."/>
        </authorList>
    </citation>
    <scope>NUCLEOTIDE SEQUENCE [LARGE SCALE GENOMIC DNA]</scope>
    <source>
        <strain evidence="7 8">XQ-INN 246</strain>
    </source>
</reference>
<dbReference type="InterPro" id="IPR005789">
    <property type="entry name" value="Thr_deHydtase_catblc"/>
</dbReference>
<dbReference type="CDD" id="cd01562">
    <property type="entry name" value="Thr-dehyd"/>
    <property type="match status" value="1"/>
</dbReference>
<evidence type="ECO:0000256" key="3">
    <source>
        <dbReference type="ARBA" id="ARBA00012096"/>
    </source>
</evidence>
<dbReference type="GO" id="GO:0006567">
    <property type="term" value="P:L-threonine catabolic process"/>
    <property type="evidence" value="ECO:0007669"/>
    <property type="project" value="InterPro"/>
</dbReference>
<dbReference type="PROSITE" id="PS51671">
    <property type="entry name" value="ACT"/>
    <property type="match status" value="1"/>
</dbReference>
<evidence type="ECO:0000313" key="8">
    <source>
        <dbReference type="Proteomes" id="UP000318864"/>
    </source>
</evidence>
<dbReference type="InterPro" id="IPR044561">
    <property type="entry name" value="ACT_ThrD-II-like"/>
</dbReference>
<dbReference type="InterPro" id="IPR050147">
    <property type="entry name" value="Ser/Thr_Dehydratase"/>
</dbReference>
<dbReference type="OrthoDB" id="9915at2157"/>
<keyword evidence="8" id="KW-1185">Reference proteome</keyword>
<keyword evidence="4" id="KW-0663">Pyridoxal phosphate</keyword>
<protein>
    <recommendedName>
        <fullName evidence="3">threonine ammonia-lyase</fullName>
        <ecNumber evidence="3">4.3.1.19</ecNumber>
    </recommendedName>
</protein>
<evidence type="ECO:0000256" key="4">
    <source>
        <dbReference type="ARBA" id="ARBA00022898"/>
    </source>
</evidence>
<evidence type="ECO:0000313" key="7">
    <source>
        <dbReference type="EMBL" id="THE63179.1"/>
    </source>
</evidence>
<evidence type="ECO:0000256" key="1">
    <source>
        <dbReference type="ARBA" id="ARBA00001933"/>
    </source>
</evidence>
<dbReference type="PANTHER" id="PTHR48078:SF6">
    <property type="entry name" value="L-THREONINE DEHYDRATASE CATABOLIC TDCB"/>
    <property type="match status" value="1"/>
</dbReference>
<dbReference type="EC" id="4.3.1.19" evidence="3"/>
<dbReference type="CDD" id="cd04886">
    <property type="entry name" value="ACT_ThrD-II-like"/>
    <property type="match status" value="1"/>
</dbReference>
<evidence type="ECO:0000256" key="5">
    <source>
        <dbReference type="ARBA" id="ARBA00023239"/>
    </source>
</evidence>